<dbReference type="Proteomes" id="UP000297239">
    <property type="component" value="Unassembled WGS sequence"/>
</dbReference>
<dbReference type="Pfam" id="PF15566">
    <property type="entry name" value="Imm32"/>
    <property type="match status" value="1"/>
</dbReference>
<dbReference type="RefSeq" id="WP_135637634.1">
    <property type="nucleotide sequence ID" value="NZ_RQFE01000037.1"/>
</dbReference>
<dbReference type="EMBL" id="RQFF01000027">
    <property type="protein sequence ID" value="TGK70614.1"/>
    <property type="molecule type" value="Genomic_DNA"/>
</dbReference>
<evidence type="ECO:0000313" key="2">
    <source>
        <dbReference type="Proteomes" id="UP000297239"/>
    </source>
</evidence>
<gene>
    <name evidence="1" type="ORF">EHQ18_09190</name>
</gene>
<evidence type="ECO:0000313" key="1">
    <source>
        <dbReference type="EMBL" id="TGK70614.1"/>
    </source>
</evidence>
<sequence>MEYLLTFELENEELTIHGSPKGLQHLAQQLENLIKFTKKGNFDHIHLIEDLNLGLSSEKQSEKSELINHVKIYCWNN</sequence>
<dbReference type="AlphaFoldDB" id="A0A6N4QCG1"/>
<dbReference type="OrthoDB" id="9949250at2"/>
<organism evidence="1 2">
    <name type="scientific">Leptospira kanakyensis</name>
    <dbReference type="NCBI Taxonomy" id="2484968"/>
    <lineage>
        <taxon>Bacteria</taxon>
        <taxon>Pseudomonadati</taxon>
        <taxon>Spirochaetota</taxon>
        <taxon>Spirochaetia</taxon>
        <taxon>Leptospirales</taxon>
        <taxon>Leptospiraceae</taxon>
        <taxon>Leptospira</taxon>
    </lineage>
</organism>
<dbReference type="InterPro" id="IPR029083">
    <property type="entry name" value="Imm32"/>
</dbReference>
<comment type="caution">
    <text evidence="1">The sequence shown here is derived from an EMBL/GenBank/DDBJ whole genome shotgun (WGS) entry which is preliminary data.</text>
</comment>
<keyword evidence="2" id="KW-1185">Reference proteome</keyword>
<name>A0A6N4QCG1_9LEPT</name>
<reference evidence="1" key="1">
    <citation type="journal article" date="2019" name="PLoS Negl. Trop. Dis.">
        <title>Revisiting the worldwide diversity of Leptospira species in the environment.</title>
        <authorList>
            <person name="Vincent A.T."/>
            <person name="Schiettekatte O."/>
            <person name="Bourhy P."/>
            <person name="Veyrier F.J."/>
            <person name="Picardeau M."/>
        </authorList>
    </citation>
    <scope>NUCLEOTIDE SEQUENCE [LARGE SCALE GENOMIC DNA]</scope>
    <source>
        <strain evidence="1">201800293</strain>
    </source>
</reference>
<proteinExistence type="predicted"/>
<protein>
    <submittedName>
        <fullName evidence="1">Methylhydantoinase</fullName>
    </submittedName>
</protein>
<accession>A0A6N4QCG1</accession>